<sequence>MIARACYAVAYLIWKAGTFVAVKWERAFVLSCIAVSLDPLFLYIPIVDETNKCLNMDKTLRTTALVLRTLTDFLLLTHIVAEICQCIQDQKDKEYYLSTDKYLSTDYPKYLSEDSNPHSEYDKEFDRDPEALCIYPVKSFVDTNLPWLTPSVIIKLLAIIPVPQVAILRGFFRMTGSDFYVIRKFLNIALVLQYLPRVCQIYLTKRQFRMGGKWPQPLFNLYLYILAGHVSFISTFFIG</sequence>
<dbReference type="Proteomes" id="UP000238479">
    <property type="component" value="Chromosome 5"/>
</dbReference>
<keyword evidence="4" id="KW-1185">Reference proteome</keyword>
<keyword evidence="1" id="KW-0406">Ion transport</keyword>
<evidence type="ECO:0000256" key="2">
    <source>
        <dbReference type="SAM" id="Phobius"/>
    </source>
</evidence>
<name>A0A2P6Q729_ROSCH</name>
<dbReference type="GO" id="GO:0016020">
    <property type="term" value="C:membrane"/>
    <property type="evidence" value="ECO:0007669"/>
    <property type="project" value="UniProtKB-SubCell"/>
</dbReference>
<feature type="transmembrane region" description="Helical" evidence="2">
    <location>
        <begin position="152"/>
        <end position="172"/>
    </location>
</feature>
<dbReference type="Gramene" id="PRQ29995">
    <property type="protein sequence ID" value="PRQ29995"/>
    <property type="gene ID" value="RchiOBHm_Chr5g0019821"/>
</dbReference>
<keyword evidence="2" id="KW-0472">Membrane</keyword>
<keyword evidence="2" id="KW-0812">Transmembrane</keyword>
<evidence type="ECO:0008006" key="5">
    <source>
        <dbReference type="Google" id="ProtNLM"/>
    </source>
</evidence>
<organism evidence="3 4">
    <name type="scientific">Rosa chinensis</name>
    <name type="common">China rose</name>
    <dbReference type="NCBI Taxonomy" id="74649"/>
    <lineage>
        <taxon>Eukaryota</taxon>
        <taxon>Viridiplantae</taxon>
        <taxon>Streptophyta</taxon>
        <taxon>Embryophyta</taxon>
        <taxon>Tracheophyta</taxon>
        <taxon>Spermatophyta</taxon>
        <taxon>Magnoliopsida</taxon>
        <taxon>eudicotyledons</taxon>
        <taxon>Gunneridae</taxon>
        <taxon>Pentapetalae</taxon>
        <taxon>rosids</taxon>
        <taxon>fabids</taxon>
        <taxon>Rosales</taxon>
        <taxon>Rosaceae</taxon>
        <taxon>Rosoideae</taxon>
        <taxon>Rosoideae incertae sedis</taxon>
        <taxon>Rosa</taxon>
    </lineage>
</organism>
<dbReference type="EMBL" id="PDCK01000043">
    <property type="protein sequence ID" value="PRQ29995.1"/>
    <property type="molecule type" value="Genomic_DNA"/>
</dbReference>
<proteinExistence type="predicted"/>
<dbReference type="GO" id="GO:0034220">
    <property type="term" value="P:monoatomic ion transmembrane transport"/>
    <property type="evidence" value="ECO:0007669"/>
    <property type="project" value="UniProtKB-KW"/>
</dbReference>
<keyword evidence="1" id="KW-0813">Transport</keyword>
<dbReference type="PANTHER" id="PTHR45651:SF68">
    <property type="entry name" value="ION TRANSPORT DOMAIN-CONTAINING PROTEIN"/>
    <property type="match status" value="1"/>
</dbReference>
<keyword evidence="2" id="KW-1133">Transmembrane helix</keyword>
<accession>A0A2P6Q729</accession>
<gene>
    <name evidence="3" type="ORF">RchiOBHm_Chr5g0019821</name>
</gene>
<reference evidence="3 4" key="1">
    <citation type="journal article" date="2018" name="Nat. Genet.">
        <title>The Rosa genome provides new insights in the design of modern roses.</title>
        <authorList>
            <person name="Bendahmane M."/>
        </authorList>
    </citation>
    <scope>NUCLEOTIDE SEQUENCE [LARGE SCALE GENOMIC DNA]</scope>
    <source>
        <strain evidence="4">cv. Old Blush</strain>
    </source>
</reference>
<feature type="transmembrane region" description="Helical" evidence="2">
    <location>
        <begin position="27"/>
        <end position="46"/>
    </location>
</feature>
<feature type="transmembrane region" description="Helical" evidence="2">
    <location>
        <begin position="218"/>
        <end position="238"/>
    </location>
</feature>
<keyword evidence="1" id="KW-0407">Ion channel</keyword>
<evidence type="ECO:0000313" key="3">
    <source>
        <dbReference type="EMBL" id="PRQ29995.1"/>
    </source>
</evidence>
<evidence type="ECO:0000256" key="1">
    <source>
        <dbReference type="ARBA" id="ARBA00023303"/>
    </source>
</evidence>
<feature type="transmembrane region" description="Helical" evidence="2">
    <location>
        <begin position="184"/>
        <end position="203"/>
    </location>
</feature>
<dbReference type="STRING" id="74649.A0A2P6Q729"/>
<comment type="caution">
    <text evidence="3">The sequence shown here is derived from an EMBL/GenBank/DDBJ whole genome shotgun (WGS) entry which is preliminary data.</text>
</comment>
<evidence type="ECO:0000313" key="4">
    <source>
        <dbReference type="Proteomes" id="UP000238479"/>
    </source>
</evidence>
<dbReference type="AlphaFoldDB" id="A0A2P6Q729"/>
<protein>
    <recommendedName>
        <fullName evidence="5">Ion transport domain-containing protein</fullName>
    </recommendedName>
</protein>
<dbReference type="PANTHER" id="PTHR45651">
    <property type="entry name" value="CYCLIC NUCLEOTIDE-GATED ION CHANNEL 15-RELATED-RELATED"/>
    <property type="match status" value="1"/>
</dbReference>